<dbReference type="InterPro" id="IPR050951">
    <property type="entry name" value="Retrovirus_Pol_polyprotein"/>
</dbReference>
<dbReference type="InterPro" id="IPR043128">
    <property type="entry name" value="Rev_trsase/Diguanyl_cyclase"/>
</dbReference>
<evidence type="ECO:0000256" key="5">
    <source>
        <dbReference type="ARBA" id="ARBA00022695"/>
    </source>
</evidence>
<dbReference type="GO" id="GO:0004523">
    <property type="term" value="F:RNA-DNA hybrid ribonuclease activity"/>
    <property type="evidence" value="ECO:0007669"/>
    <property type="project" value="UniProtKB-EC"/>
</dbReference>
<evidence type="ECO:0000259" key="12">
    <source>
        <dbReference type="PROSITE" id="PS50994"/>
    </source>
</evidence>
<dbReference type="PROSITE" id="PS50878">
    <property type="entry name" value="RT_POL"/>
    <property type="match status" value="1"/>
</dbReference>
<dbReference type="OMA" id="WIDTEIV"/>
<dbReference type="InterPro" id="IPR001584">
    <property type="entry name" value="Integrase_cat-core"/>
</dbReference>
<dbReference type="Pfam" id="PF17921">
    <property type="entry name" value="Integrase_H2C2"/>
    <property type="match status" value="1"/>
</dbReference>
<evidence type="ECO:0000256" key="4">
    <source>
        <dbReference type="ARBA" id="ARBA00022679"/>
    </source>
</evidence>
<dbReference type="CDD" id="cd01647">
    <property type="entry name" value="RT_LTR"/>
    <property type="match status" value="1"/>
</dbReference>
<dbReference type="PANTHER" id="PTHR37984">
    <property type="entry name" value="PROTEIN CBG26694"/>
    <property type="match status" value="1"/>
</dbReference>
<evidence type="ECO:0000313" key="13">
    <source>
        <dbReference type="Ensembl" id="ENSPSIP00000001654.1"/>
    </source>
</evidence>
<evidence type="ECO:0000256" key="2">
    <source>
        <dbReference type="ARBA" id="ARBA00012180"/>
    </source>
</evidence>
<protein>
    <recommendedName>
        <fullName evidence="10">Gypsy retrotransposon integrase-like protein 1</fullName>
        <ecNumber evidence="2">3.1.26.4</ecNumber>
    </recommendedName>
</protein>
<feature type="domain" description="Reverse transcriptase" evidence="11">
    <location>
        <begin position="421"/>
        <end position="599"/>
    </location>
</feature>
<dbReference type="Gene3D" id="3.30.70.270">
    <property type="match status" value="2"/>
</dbReference>
<name>K7F0U4_PELSI</name>
<evidence type="ECO:0000256" key="10">
    <source>
        <dbReference type="ARBA" id="ARBA00039658"/>
    </source>
</evidence>
<dbReference type="FunFam" id="3.30.70.270:FF:000020">
    <property type="entry name" value="Transposon Tf2-6 polyprotein-like Protein"/>
    <property type="match status" value="1"/>
</dbReference>
<evidence type="ECO:0000256" key="8">
    <source>
        <dbReference type="ARBA" id="ARBA00022801"/>
    </source>
</evidence>
<evidence type="ECO:0000256" key="9">
    <source>
        <dbReference type="ARBA" id="ARBA00022918"/>
    </source>
</evidence>
<feature type="domain" description="Integrase catalytic" evidence="12">
    <location>
        <begin position="41"/>
        <end position="199"/>
    </location>
</feature>
<dbReference type="Proteomes" id="UP000007267">
    <property type="component" value="Unassembled WGS sequence"/>
</dbReference>
<dbReference type="Gene3D" id="3.30.420.10">
    <property type="entry name" value="Ribonuclease H-like superfamily/Ribonuclease H"/>
    <property type="match status" value="1"/>
</dbReference>
<dbReference type="AlphaFoldDB" id="K7F0U4"/>
<keyword evidence="4" id="KW-0808">Transferase</keyword>
<dbReference type="InterPro" id="IPR043502">
    <property type="entry name" value="DNA/RNA_pol_sf"/>
</dbReference>
<keyword evidence="6" id="KW-0540">Nuclease</keyword>
<dbReference type="EC" id="3.1.26.4" evidence="2"/>
<dbReference type="PANTHER" id="PTHR37984:SF5">
    <property type="entry name" value="PROTEIN NYNRIN-LIKE"/>
    <property type="match status" value="1"/>
</dbReference>
<keyword evidence="7" id="KW-0255">Endonuclease</keyword>
<dbReference type="CDD" id="cd09274">
    <property type="entry name" value="RNase_HI_RT_Ty3"/>
    <property type="match status" value="1"/>
</dbReference>
<sequence>MQRFFWPGIYKEVRDFCESCPECQRTAQGGVPKAPLVPLPVVEVPFDRVALDLVGPLERSRRGHQYILVIIDYATRYPEAVPLKNTLAATLARELVQVFSRVGLPREILTDQGTNVTSKLMAELCRLLNIKTLRTSVYHPQTDGLVERFNKTLKSMLRRFVELDPKDWDLLLPALLFAVREVPQASTGFSPFELLYGRQPRGILDLLRENWEEQDSRVTGTVPYILDLQRRLRTVGELARENLLQAQNKQAQYYDRGAKPRTFQPGDRVLLLLPAPDSKLLAKWQGPFEVLRQVGPVDYEIKLSGKRKDKQIYHVNLLKKWNAREGMLITLQPPEPELGPWGGDLKAEGTAHIGAELTEEQQKELNSLLRDFDQVLTTQPGKTPLMSHHIATTPGKKIRDHIRPLPRKMWRPVQEELQRMLQMGVIRESKSEWRSPIVLVPKPDGTIRFCIDFRKINAISRFDAYPMPRVNELLERLGKAHYISTLDLTKGYWQIPLTPASESKTAFATPFGLFQFNTMPFGLNGAAATFQRLMDRVLQEHREYAAAYIDDIVIFSETWTEHLRHLKAVLGALATAKLMANPSKCHFGQREVSYLGYRVGRGRIKPQVDKVQALRDYKAPTTKRQVRQFLGLAGYYRRFIPNFATIAAPLTDLTQNTRPQRVQWTSQCENAFRALKYQLTQSPVLHQPDFTKPFVVQTDASDRGIGAVLSQEQEGEEHPILYLSRKLLPREQQYATIEKVALAAKWAIETLRYYLLGGTFTLVTDHAPLRWLQTMKETNPRIMRWYLALQPYKFEVCHRPGKAHNNADFFSRSIGTNELAGRAGVLEKGVSDGALLPHTNIDGVALWGVRQPTLRHCGACSV</sequence>
<dbReference type="SUPFAM" id="SSF56672">
    <property type="entry name" value="DNA/RNA polymerases"/>
    <property type="match status" value="1"/>
</dbReference>
<dbReference type="PROSITE" id="PS50994">
    <property type="entry name" value="INTEGRASE"/>
    <property type="match status" value="1"/>
</dbReference>
<reference evidence="13" key="4">
    <citation type="submission" date="2025-09" db="UniProtKB">
        <authorList>
            <consortium name="Ensembl"/>
        </authorList>
    </citation>
    <scope>IDENTIFICATION</scope>
</reference>
<dbReference type="GO" id="GO:0015074">
    <property type="term" value="P:DNA integration"/>
    <property type="evidence" value="ECO:0007669"/>
    <property type="project" value="InterPro"/>
</dbReference>
<dbReference type="GeneTree" id="ENSGT01050000244855"/>
<dbReference type="FunFam" id="3.10.20.370:FF:000001">
    <property type="entry name" value="Retrovirus-related Pol polyprotein from transposon 17.6-like protein"/>
    <property type="match status" value="1"/>
</dbReference>
<keyword evidence="5" id="KW-0548">Nucleotidyltransferase</keyword>
<dbReference type="GO" id="GO:0003964">
    <property type="term" value="F:RNA-directed DNA polymerase activity"/>
    <property type="evidence" value="ECO:0007669"/>
    <property type="project" value="UniProtKB-KW"/>
</dbReference>
<keyword evidence="3" id="KW-0645">Protease</keyword>
<dbReference type="InterPro" id="IPR041373">
    <property type="entry name" value="RT_RNaseH"/>
</dbReference>
<evidence type="ECO:0000313" key="14">
    <source>
        <dbReference type="Proteomes" id="UP000007267"/>
    </source>
</evidence>
<dbReference type="Ensembl" id="ENSPSIT00000001659.1">
    <property type="protein sequence ID" value="ENSPSIP00000001654.1"/>
    <property type="gene ID" value="ENSPSIG00000001658.1"/>
</dbReference>
<dbReference type="SUPFAM" id="SSF53098">
    <property type="entry name" value="Ribonuclease H-like"/>
    <property type="match status" value="1"/>
</dbReference>
<dbReference type="Gene3D" id="3.10.10.10">
    <property type="entry name" value="HIV Type 1 Reverse Transcriptase, subunit A, domain 1"/>
    <property type="match status" value="1"/>
</dbReference>
<keyword evidence="14" id="KW-1185">Reference proteome</keyword>
<dbReference type="InterPro" id="IPR041588">
    <property type="entry name" value="Integrase_H2C2"/>
</dbReference>
<dbReference type="InterPro" id="IPR000477">
    <property type="entry name" value="RT_dom"/>
</dbReference>
<dbReference type="FunFam" id="3.30.420.10:FF:000032">
    <property type="entry name" value="Retrovirus-related Pol polyprotein from transposon 297-like Protein"/>
    <property type="match status" value="1"/>
</dbReference>
<organism evidence="13 14">
    <name type="scientific">Pelodiscus sinensis</name>
    <name type="common">Chinese softshell turtle</name>
    <name type="synonym">Trionyx sinensis</name>
    <dbReference type="NCBI Taxonomy" id="13735"/>
    <lineage>
        <taxon>Eukaryota</taxon>
        <taxon>Metazoa</taxon>
        <taxon>Chordata</taxon>
        <taxon>Craniata</taxon>
        <taxon>Vertebrata</taxon>
        <taxon>Euteleostomi</taxon>
        <taxon>Archelosauria</taxon>
        <taxon>Testudinata</taxon>
        <taxon>Testudines</taxon>
        <taxon>Cryptodira</taxon>
        <taxon>Trionychia</taxon>
        <taxon>Trionychidae</taxon>
        <taxon>Pelodiscus</taxon>
    </lineage>
</organism>
<accession>K7F0U4</accession>
<dbReference type="GO" id="GO:0006508">
    <property type="term" value="P:proteolysis"/>
    <property type="evidence" value="ECO:0007669"/>
    <property type="project" value="UniProtKB-KW"/>
</dbReference>
<dbReference type="GO" id="GO:0003676">
    <property type="term" value="F:nucleic acid binding"/>
    <property type="evidence" value="ECO:0007669"/>
    <property type="project" value="InterPro"/>
</dbReference>
<dbReference type="FunFam" id="3.10.10.10:FF:000007">
    <property type="entry name" value="Retrovirus-related Pol polyprotein from transposon 17.6-like Protein"/>
    <property type="match status" value="1"/>
</dbReference>
<dbReference type="Pfam" id="PF00078">
    <property type="entry name" value="RVT_1"/>
    <property type="match status" value="1"/>
</dbReference>
<dbReference type="InterPro" id="IPR012337">
    <property type="entry name" value="RNaseH-like_sf"/>
</dbReference>
<evidence type="ECO:0000256" key="3">
    <source>
        <dbReference type="ARBA" id="ARBA00022670"/>
    </source>
</evidence>
<dbReference type="EMBL" id="AGCU01127059">
    <property type="status" value="NOT_ANNOTATED_CDS"/>
    <property type="molecule type" value="Genomic_DNA"/>
</dbReference>
<evidence type="ECO:0000259" key="11">
    <source>
        <dbReference type="PROSITE" id="PS50878"/>
    </source>
</evidence>
<reference evidence="13" key="3">
    <citation type="submission" date="2025-08" db="UniProtKB">
        <authorList>
            <consortium name="Ensembl"/>
        </authorList>
    </citation>
    <scope>IDENTIFICATION</scope>
</reference>
<dbReference type="Pfam" id="PF00665">
    <property type="entry name" value="rve"/>
    <property type="match status" value="1"/>
</dbReference>
<dbReference type="eggNOG" id="KOG0017">
    <property type="taxonomic scope" value="Eukaryota"/>
</dbReference>
<dbReference type="Gene3D" id="1.10.340.70">
    <property type="match status" value="1"/>
</dbReference>
<dbReference type="STRING" id="13735.ENSPSIP00000001654"/>
<keyword evidence="9" id="KW-0695">RNA-directed DNA polymerase</keyword>
<dbReference type="InterPro" id="IPR054465">
    <property type="entry name" value="Integrase_p58-like_C"/>
</dbReference>
<reference evidence="14" key="2">
    <citation type="journal article" date="2013" name="Nat. Genet.">
        <title>The draft genomes of soft-shell turtle and green sea turtle yield insights into the development and evolution of the turtle-specific body plan.</title>
        <authorList>
            <person name="Wang Z."/>
            <person name="Pascual-Anaya J."/>
            <person name="Zadissa A."/>
            <person name="Li W."/>
            <person name="Niimura Y."/>
            <person name="Huang Z."/>
            <person name="Li C."/>
            <person name="White S."/>
            <person name="Xiong Z."/>
            <person name="Fang D."/>
            <person name="Wang B."/>
            <person name="Ming Y."/>
            <person name="Chen Y."/>
            <person name="Zheng Y."/>
            <person name="Kuraku S."/>
            <person name="Pignatelli M."/>
            <person name="Herrero J."/>
            <person name="Beal K."/>
            <person name="Nozawa M."/>
            <person name="Li Q."/>
            <person name="Wang J."/>
            <person name="Zhang H."/>
            <person name="Yu L."/>
            <person name="Shigenobu S."/>
            <person name="Wang J."/>
            <person name="Liu J."/>
            <person name="Flicek P."/>
            <person name="Searle S."/>
            <person name="Wang J."/>
            <person name="Kuratani S."/>
            <person name="Yin Y."/>
            <person name="Aken B."/>
            <person name="Zhang G."/>
            <person name="Irie N."/>
        </authorList>
    </citation>
    <scope>NUCLEOTIDE SEQUENCE [LARGE SCALE GENOMIC DNA]</scope>
    <source>
        <strain evidence="14">Daiwa-1</strain>
    </source>
</reference>
<dbReference type="Pfam" id="PF22938">
    <property type="entry name" value="Integrase_p58_C"/>
    <property type="match status" value="1"/>
</dbReference>
<dbReference type="InterPro" id="IPR036397">
    <property type="entry name" value="RNaseH_sf"/>
</dbReference>
<evidence type="ECO:0000256" key="6">
    <source>
        <dbReference type="ARBA" id="ARBA00022722"/>
    </source>
</evidence>
<dbReference type="HOGENOM" id="CLU_000384_42_12_1"/>
<evidence type="ECO:0000256" key="7">
    <source>
        <dbReference type="ARBA" id="ARBA00022759"/>
    </source>
</evidence>
<comment type="similarity">
    <text evidence="1">Belongs to the beta type-B retroviral polymerase family. HERV class-II K(HML-2) pol subfamily.</text>
</comment>
<proteinExistence type="inferred from homology"/>
<keyword evidence="8" id="KW-0378">Hydrolase</keyword>
<reference evidence="14" key="1">
    <citation type="submission" date="2011-10" db="EMBL/GenBank/DDBJ databases">
        <authorList>
            <consortium name="Soft-shell Turtle Genome Consortium"/>
        </authorList>
    </citation>
    <scope>NUCLEOTIDE SEQUENCE [LARGE SCALE GENOMIC DNA]</scope>
    <source>
        <strain evidence="14">Daiwa-1</strain>
    </source>
</reference>
<evidence type="ECO:0000256" key="1">
    <source>
        <dbReference type="ARBA" id="ARBA00010879"/>
    </source>
</evidence>
<dbReference type="Pfam" id="PF17917">
    <property type="entry name" value="RT_RNaseH"/>
    <property type="match status" value="1"/>
</dbReference>
<dbReference type="GO" id="GO:0008233">
    <property type="term" value="F:peptidase activity"/>
    <property type="evidence" value="ECO:0007669"/>
    <property type="project" value="UniProtKB-KW"/>
</dbReference>